<comment type="caution">
    <text evidence="2">The sequence shown here is derived from an EMBL/GenBank/DDBJ whole genome shotgun (WGS) entry which is preliminary data.</text>
</comment>
<dbReference type="InterPro" id="IPR051620">
    <property type="entry name" value="ORF904-like_C"/>
</dbReference>
<gene>
    <name evidence="2" type="ORF">FNF29_08447</name>
</gene>
<proteinExistence type="predicted"/>
<protein>
    <submittedName>
        <fullName evidence="2">Uncharacterized protein</fullName>
    </submittedName>
</protein>
<evidence type="ECO:0000313" key="2">
    <source>
        <dbReference type="EMBL" id="KAA0145651.1"/>
    </source>
</evidence>
<dbReference type="Proteomes" id="UP000323011">
    <property type="component" value="Unassembled WGS sequence"/>
</dbReference>
<dbReference type="EMBL" id="VLTN01000144">
    <property type="protein sequence ID" value="KAA0145651.1"/>
    <property type="molecule type" value="Genomic_DNA"/>
</dbReference>
<dbReference type="GO" id="GO:0016787">
    <property type="term" value="F:hydrolase activity"/>
    <property type="evidence" value="ECO:0007669"/>
    <property type="project" value="UniProtKB-KW"/>
</dbReference>
<evidence type="ECO:0000313" key="3">
    <source>
        <dbReference type="Proteomes" id="UP000323011"/>
    </source>
</evidence>
<accession>A0A5A8C197</accession>
<dbReference type="AlphaFoldDB" id="A0A5A8C197"/>
<name>A0A5A8C197_CAFRO</name>
<reference evidence="2 3" key="1">
    <citation type="submission" date="2019-07" db="EMBL/GenBank/DDBJ databases">
        <title>Genomes of Cafeteria roenbergensis.</title>
        <authorList>
            <person name="Fischer M.G."/>
            <person name="Hackl T."/>
            <person name="Roman M."/>
        </authorList>
    </citation>
    <scope>NUCLEOTIDE SEQUENCE [LARGE SCALE GENOMIC DNA]</scope>
    <source>
        <strain evidence="2 3">BVI</strain>
    </source>
</reference>
<sequence length="324" mass="36502">MIKGIYEFLSEYLADLGIDAKIDANPNLTAFDDCLYDCEADAFRPITADDYISTTCGYAFGEYKHSEETRAELLELLGGILGSSLDYFLLTQSAALCATKFMSDFYIWVGNGGNGKGLLDGDEILVRDNYARSKDMVSMKATFVFNILCNDVPEVGTDGGIQRRMKVIPFPYKFVDEPTLPHEKPKDPTLKRRLSDNDKYKKEMFILLTEKYQELVSKRYTVAMPDSVMTATRDVEEENNPVKTWFLAKYDITGNDAHRVSIRDLHDAYGVDTGDRRTTNRQLSKVLSDMMLQKKKTKTCNVFVGIREKPAETEVFGGAGGTLH</sequence>
<dbReference type="PANTHER" id="PTHR35372">
    <property type="entry name" value="ATP BINDING PROTEIN-RELATED"/>
    <property type="match status" value="1"/>
</dbReference>
<keyword evidence="1" id="KW-0378">Hydrolase</keyword>
<keyword evidence="3" id="KW-1185">Reference proteome</keyword>
<dbReference type="PANTHER" id="PTHR35372:SF2">
    <property type="entry name" value="SF3 HELICASE DOMAIN-CONTAINING PROTEIN"/>
    <property type="match status" value="1"/>
</dbReference>
<evidence type="ECO:0000256" key="1">
    <source>
        <dbReference type="ARBA" id="ARBA00022801"/>
    </source>
</evidence>
<organism evidence="2 3">
    <name type="scientific">Cafeteria roenbergensis</name>
    <name type="common">Marine flagellate</name>
    <dbReference type="NCBI Taxonomy" id="33653"/>
    <lineage>
        <taxon>Eukaryota</taxon>
        <taxon>Sar</taxon>
        <taxon>Stramenopiles</taxon>
        <taxon>Bigyra</taxon>
        <taxon>Opalozoa</taxon>
        <taxon>Bicosoecida</taxon>
        <taxon>Cafeteriaceae</taxon>
        <taxon>Cafeteria</taxon>
    </lineage>
</organism>